<proteinExistence type="predicted"/>
<dbReference type="PROSITE" id="PS50103">
    <property type="entry name" value="ZF_C3H1"/>
    <property type="match status" value="1"/>
</dbReference>
<dbReference type="PANTHER" id="PTHR12930">
    <property type="entry name" value="ZINC FINGER PROTEIN 183"/>
    <property type="match status" value="1"/>
</dbReference>
<evidence type="ECO:0008006" key="9">
    <source>
        <dbReference type="Google" id="ProtNLM"/>
    </source>
</evidence>
<dbReference type="InterPro" id="IPR017907">
    <property type="entry name" value="Znf_RING_CS"/>
</dbReference>
<feature type="compositionally biased region" description="Polar residues" evidence="5">
    <location>
        <begin position="93"/>
        <end position="104"/>
    </location>
</feature>
<dbReference type="InterPro" id="IPR013083">
    <property type="entry name" value="Znf_RING/FYVE/PHD"/>
</dbReference>
<protein>
    <recommendedName>
        <fullName evidence="9">Zinc finger CCCH domain-containing protein 1</fullName>
    </recommendedName>
</protein>
<dbReference type="SUPFAM" id="SSF57850">
    <property type="entry name" value="RING/U-box"/>
    <property type="match status" value="1"/>
</dbReference>
<dbReference type="InterPro" id="IPR001841">
    <property type="entry name" value="Znf_RING"/>
</dbReference>
<evidence type="ECO:0000259" key="6">
    <source>
        <dbReference type="PROSITE" id="PS50089"/>
    </source>
</evidence>
<accession>A0A1D1ZXV2</accession>
<feature type="region of interest" description="Disordered" evidence="5">
    <location>
        <begin position="1"/>
        <end position="117"/>
    </location>
</feature>
<dbReference type="Pfam" id="PF14634">
    <property type="entry name" value="zf-RING_5"/>
    <property type="match status" value="1"/>
</dbReference>
<keyword evidence="3 4" id="KW-0862">Zinc</keyword>
<sequence>MTSEAGPLPEASERNSRDASTSKPSADPEGSTIVFAKRRNRGSIRKKPTSEAGGEGAEAGEGLAPLIKRPARTQAPAQGTEQPASGGRPFAFESSNTLQQSQDGGATRNLETETAHDRDARLVGGRLHDVGVGNSIVLPVRVCMSSASWLQAIIQYSHAMPRTPESQASILHLRHPFLHPSHHPRALREQVLAQQAEEGGAEGATYKGMNNYRDYRAGFRREQTIGAEKGGGAHGPLRASTNVRMTVRVDYQPDICKDYKETGYCGFGDACKFLHDRGDYKGGYELDREWEEKQKRERERLLTNWAGAGEAEASGSESEDDEGLPFACFSCREPWHKFSDPVVTRCGHYFCEQCALKENARTGRCPACGQALQGIFNVAHDVVKRWKEAQKG</sequence>
<evidence type="ECO:0000313" key="8">
    <source>
        <dbReference type="EMBL" id="JAT71555.1"/>
    </source>
</evidence>
<dbReference type="InterPro" id="IPR036855">
    <property type="entry name" value="Znf_CCCH_sf"/>
</dbReference>
<feature type="zinc finger region" description="C3H1-type" evidence="4">
    <location>
        <begin position="250"/>
        <end position="278"/>
    </location>
</feature>
<dbReference type="GO" id="GO:0034247">
    <property type="term" value="P:snoRNA splicing"/>
    <property type="evidence" value="ECO:0007669"/>
    <property type="project" value="TreeGrafter"/>
</dbReference>
<dbReference type="InterPro" id="IPR039971">
    <property type="entry name" value="CWC24-like"/>
</dbReference>
<dbReference type="PROSITE" id="PS50089">
    <property type="entry name" value="ZF_RING_2"/>
    <property type="match status" value="1"/>
</dbReference>
<dbReference type="PANTHER" id="PTHR12930:SF0">
    <property type="entry name" value="RING FINGER PROTEIN 113B"/>
    <property type="match status" value="1"/>
</dbReference>
<dbReference type="SMART" id="SM00184">
    <property type="entry name" value="RING"/>
    <property type="match status" value="1"/>
</dbReference>
<evidence type="ECO:0000256" key="5">
    <source>
        <dbReference type="SAM" id="MobiDB-lite"/>
    </source>
</evidence>
<dbReference type="PROSITE" id="PS00518">
    <property type="entry name" value="ZF_RING_1"/>
    <property type="match status" value="1"/>
</dbReference>
<dbReference type="GO" id="GO:0008270">
    <property type="term" value="F:zinc ion binding"/>
    <property type="evidence" value="ECO:0007669"/>
    <property type="project" value="UniProtKB-KW"/>
</dbReference>
<dbReference type="InterPro" id="IPR000571">
    <property type="entry name" value="Znf_CCCH"/>
</dbReference>
<keyword evidence="1 4" id="KW-0479">Metal-binding</keyword>
<reference evidence="8" key="1">
    <citation type="submission" date="2015-08" db="EMBL/GenBank/DDBJ databases">
        <authorList>
            <person name="Babu N.S."/>
            <person name="Beckwith C.J."/>
            <person name="Beseler K.G."/>
            <person name="Brison A."/>
            <person name="Carone J.V."/>
            <person name="Caskin T.P."/>
            <person name="Diamond M."/>
            <person name="Durham M.E."/>
            <person name="Foxe J.M."/>
            <person name="Go M."/>
            <person name="Henderson B.A."/>
            <person name="Jones I.B."/>
            <person name="McGettigan J.A."/>
            <person name="Micheletti S.J."/>
            <person name="Nasrallah M.E."/>
            <person name="Ortiz D."/>
            <person name="Piller C.R."/>
            <person name="Privatt S.R."/>
            <person name="Schneider S.L."/>
            <person name="Sharp S."/>
            <person name="Smith T.C."/>
            <person name="Stanton J.D."/>
            <person name="Ullery H.E."/>
            <person name="Wilson R.J."/>
            <person name="Serrano M.G."/>
            <person name="Buck G."/>
            <person name="Lee V."/>
            <person name="Wang Y."/>
            <person name="Carvalho R."/>
            <person name="Voegtly L."/>
            <person name="Shi R."/>
            <person name="Duckworth R."/>
            <person name="Johnson A."/>
            <person name="Loviza R."/>
            <person name="Walstead R."/>
            <person name="Shah Z."/>
            <person name="Kiflezghi M."/>
            <person name="Wade K."/>
            <person name="Ball S.L."/>
            <person name="Bradley K.W."/>
            <person name="Asai D.J."/>
            <person name="Bowman C.A."/>
            <person name="Russell D.A."/>
            <person name="Pope W.H."/>
            <person name="Jacobs-Sera D."/>
            <person name="Hendrix R.W."/>
            <person name="Hatfull G.F."/>
        </authorList>
    </citation>
    <scope>NUCLEOTIDE SEQUENCE</scope>
</reference>
<evidence type="ECO:0000256" key="1">
    <source>
        <dbReference type="ARBA" id="ARBA00022723"/>
    </source>
</evidence>
<evidence type="ECO:0000256" key="2">
    <source>
        <dbReference type="ARBA" id="ARBA00022771"/>
    </source>
</evidence>
<evidence type="ECO:0000256" key="4">
    <source>
        <dbReference type="PROSITE-ProRule" id="PRU00723"/>
    </source>
</evidence>
<dbReference type="Pfam" id="PF00642">
    <property type="entry name" value="zf-CCCH"/>
    <property type="match status" value="1"/>
</dbReference>
<feature type="compositionally biased region" description="Basic residues" evidence="5">
    <location>
        <begin position="36"/>
        <end position="47"/>
    </location>
</feature>
<name>A0A1D1ZXV2_AUXPR</name>
<dbReference type="Gene3D" id="4.10.1000.10">
    <property type="entry name" value="Zinc finger, CCCH-type"/>
    <property type="match status" value="1"/>
</dbReference>
<dbReference type="CDD" id="cd16539">
    <property type="entry name" value="RING-HC_RNF113A_B"/>
    <property type="match status" value="1"/>
</dbReference>
<evidence type="ECO:0000259" key="7">
    <source>
        <dbReference type="PROSITE" id="PS50103"/>
    </source>
</evidence>
<dbReference type="AlphaFoldDB" id="A0A1D1ZXV2"/>
<feature type="domain" description="C3H1-type" evidence="7">
    <location>
        <begin position="250"/>
        <end position="278"/>
    </location>
</feature>
<dbReference type="EMBL" id="GDKF01007067">
    <property type="protein sequence ID" value="JAT71555.1"/>
    <property type="molecule type" value="Transcribed_RNA"/>
</dbReference>
<gene>
    <name evidence="8" type="ORF">g.15030</name>
</gene>
<dbReference type="Gene3D" id="3.30.40.10">
    <property type="entry name" value="Zinc/RING finger domain, C3HC4 (zinc finger)"/>
    <property type="match status" value="1"/>
</dbReference>
<keyword evidence="2 4" id="KW-0863">Zinc-finger</keyword>
<organism evidence="8">
    <name type="scientific">Auxenochlorella protothecoides</name>
    <name type="common">Green microalga</name>
    <name type="synonym">Chlorella protothecoides</name>
    <dbReference type="NCBI Taxonomy" id="3075"/>
    <lineage>
        <taxon>Eukaryota</taxon>
        <taxon>Viridiplantae</taxon>
        <taxon>Chlorophyta</taxon>
        <taxon>core chlorophytes</taxon>
        <taxon>Trebouxiophyceae</taxon>
        <taxon>Chlorellales</taxon>
        <taxon>Chlorellaceae</taxon>
        <taxon>Auxenochlorella</taxon>
    </lineage>
</organism>
<dbReference type="SMART" id="SM00356">
    <property type="entry name" value="ZnF_C3H1"/>
    <property type="match status" value="1"/>
</dbReference>
<dbReference type="GO" id="GO:0005684">
    <property type="term" value="C:U2-type spliceosomal complex"/>
    <property type="evidence" value="ECO:0007669"/>
    <property type="project" value="TreeGrafter"/>
</dbReference>
<evidence type="ECO:0000256" key="3">
    <source>
        <dbReference type="ARBA" id="ARBA00022833"/>
    </source>
</evidence>
<dbReference type="SUPFAM" id="SSF90229">
    <property type="entry name" value="CCCH zinc finger"/>
    <property type="match status" value="1"/>
</dbReference>
<feature type="domain" description="RING-type" evidence="6">
    <location>
        <begin position="328"/>
        <end position="368"/>
    </location>
</feature>